<dbReference type="InterPro" id="IPR015422">
    <property type="entry name" value="PyrdxlP-dep_Trfase_small"/>
</dbReference>
<evidence type="ECO:0000256" key="4">
    <source>
        <dbReference type="PIRSR" id="PIRSR000390-2"/>
    </source>
</evidence>
<dbReference type="PIRSF" id="PIRSF000390">
    <property type="entry name" value="PLP_StrS"/>
    <property type="match status" value="1"/>
</dbReference>
<dbReference type="PANTHER" id="PTHR30244:SF36">
    <property type="entry name" value="3-OXO-GLUCOSE-6-PHOSPHATE:GLUTAMATE AMINOTRANSFERASE"/>
    <property type="match status" value="1"/>
</dbReference>
<evidence type="ECO:0000256" key="1">
    <source>
        <dbReference type="ARBA" id="ARBA00022898"/>
    </source>
</evidence>
<dbReference type="GO" id="GO:0030170">
    <property type="term" value="F:pyridoxal phosphate binding"/>
    <property type="evidence" value="ECO:0007669"/>
    <property type="project" value="TreeGrafter"/>
</dbReference>
<dbReference type="InterPro" id="IPR000653">
    <property type="entry name" value="DegT/StrS_aminotransferase"/>
</dbReference>
<evidence type="ECO:0000256" key="3">
    <source>
        <dbReference type="PIRSR" id="PIRSR000390-1"/>
    </source>
</evidence>
<dbReference type="RefSeq" id="WP_073002071.1">
    <property type="nucleotide sequence ID" value="NZ_FQUM01000005.1"/>
</dbReference>
<feature type="modified residue" description="N6-(pyridoxal phosphate)lysine" evidence="4">
    <location>
        <position position="204"/>
    </location>
</feature>
<dbReference type="Pfam" id="PF01041">
    <property type="entry name" value="DegT_DnrJ_EryC1"/>
    <property type="match status" value="1"/>
</dbReference>
<reference evidence="6 7" key="1">
    <citation type="submission" date="2016-11" db="EMBL/GenBank/DDBJ databases">
        <authorList>
            <person name="Jaros S."/>
            <person name="Januszkiewicz K."/>
            <person name="Wedrychowicz H."/>
        </authorList>
    </citation>
    <scope>NUCLEOTIDE SEQUENCE [LARGE SCALE GENOMIC DNA]</scope>
    <source>
        <strain evidence="6 7">DSM 26910</strain>
    </source>
</reference>
<protein>
    <submittedName>
        <fullName evidence="6">dTDP-4-amino-4,6-dideoxygalactose transaminase</fullName>
    </submittedName>
</protein>
<keyword evidence="7" id="KW-1185">Reference proteome</keyword>
<sequence>MIKFLDLKAINDSFEPQISNAVKRVLDAGWYLLGNETEAFEKEYAEFIGSKYCIGVANGLDALRLILKAYIAMGKMQEGDEIIVPANTFIASLLAVSDNRLVPVLVEPDINTYNIDPQKIEEKLTLRTKGILLVHLYGQNAMSPEIQKIIDKYSLKLIEDNAQAIGAYYNHNNFIPTGSQSSEYKSKRTGSIGHAAGHSFYPGKNLGALGDGGAVTTDDEQLANTIRAIANYGSNVKYVNDFKGLNSRLDEIQAAILREKLKRLDADNQWRGNIAKVYCENITNPEVILPVSGAYFQTNQRRQMTHVWHLFVIRHPRRDELKKHLDKKGIQTLIHYPIPPHKQLAYKEMNQINLPITEKIHKEVLSLPMSQIMQDDQTKEISGIINRF</sequence>
<dbReference type="CDD" id="cd00616">
    <property type="entry name" value="AHBA_syn"/>
    <property type="match status" value="1"/>
</dbReference>
<dbReference type="STRING" id="1484053.SAMN05444274_105199"/>
<keyword evidence="1 4" id="KW-0663">Pyridoxal phosphate</keyword>
<dbReference type="InterPro" id="IPR015424">
    <property type="entry name" value="PyrdxlP-dep_Trfase"/>
</dbReference>
<accession>A0A1M5BL85</accession>
<evidence type="ECO:0000256" key="5">
    <source>
        <dbReference type="RuleBase" id="RU004508"/>
    </source>
</evidence>
<dbReference type="Proteomes" id="UP000184164">
    <property type="component" value="Unassembled WGS sequence"/>
</dbReference>
<gene>
    <name evidence="6" type="ORF">SAMN05444274_105199</name>
</gene>
<dbReference type="AlphaFoldDB" id="A0A1M5BL85"/>
<evidence type="ECO:0000313" key="6">
    <source>
        <dbReference type="EMBL" id="SHF43314.1"/>
    </source>
</evidence>
<name>A0A1M5BL85_9BACT</name>
<dbReference type="EMBL" id="FQUM01000005">
    <property type="protein sequence ID" value="SHF43314.1"/>
    <property type="molecule type" value="Genomic_DNA"/>
</dbReference>
<dbReference type="SUPFAM" id="SSF53383">
    <property type="entry name" value="PLP-dependent transferases"/>
    <property type="match status" value="1"/>
</dbReference>
<evidence type="ECO:0000256" key="2">
    <source>
        <dbReference type="ARBA" id="ARBA00037999"/>
    </source>
</evidence>
<dbReference type="InterPro" id="IPR015421">
    <property type="entry name" value="PyrdxlP-dep_Trfase_major"/>
</dbReference>
<organism evidence="6 7">
    <name type="scientific">Mariniphaga anaerophila</name>
    <dbReference type="NCBI Taxonomy" id="1484053"/>
    <lineage>
        <taxon>Bacteria</taxon>
        <taxon>Pseudomonadati</taxon>
        <taxon>Bacteroidota</taxon>
        <taxon>Bacteroidia</taxon>
        <taxon>Marinilabiliales</taxon>
        <taxon>Prolixibacteraceae</taxon>
        <taxon>Mariniphaga</taxon>
    </lineage>
</organism>
<dbReference type="GO" id="GO:0008483">
    <property type="term" value="F:transaminase activity"/>
    <property type="evidence" value="ECO:0007669"/>
    <property type="project" value="TreeGrafter"/>
</dbReference>
<dbReference type="PANTHER" id="PTHR30244">
    <property type="entry name" value="TRANSAMINASE"/>
    <property type="match status" value="1"/>
</dbReference>
<proteinExistence type="inferred from homology"/>
<dbReference type="GO" id="GO:0000271">
    <property type="term" value="P:polysaccharide biosynthetic process"/>
    <property type="evidence" value="ECO:0007669"/>
    <property type="project" value="TreeGrafter"/>
</dbReference>
<comment type="similarity">
    <text evidence="2 5">Belongs to the DegT/DnrJ/EryC1 family.</text>
</comment>
<dbReference type="Gene3D" id="3.40.640.10">
    <property type="entry name" value="Type I PLP-dependent aspartate aminotransferase-like (Major domain)"/>
    <property type="match status" value="1"/>
</dbReference>
<dbReference type="OrthoDB" id="9810913at2"/>
<dbReference type="Gene3D" id="3.90.1150.10">
    <property type="entry name" value="Aspartate Aminotransferase, domain 1"/>
    <property type="match status" value="1"/>
</dbReference>
<feature type="active site" description="Proton acceptor" evidence="3">
    <location>
        <position position="204"/>
    </location>
</feature>
<evidence type="ECO:0000313" key="7">
    <source>
        <dbReference type="Proteomes" id="UP000184164"/>
    </source>
</evidence>